<evidence type="ECO:0000313" key="5">
    <source>
        <dbReference type="Proteomes" id="UP000190166"/>
    </source>
</evidence>
<keyword evidence="5" id="KW-1185">Reference proteome</keyword>
<dbReference type="PANTHER" id="PTHR30273">
    <property type="entry name" value="PERIPLASMIC SIGNAL SENSOR AND SIGMA FACTOR ACTIVATOR FECR-RELATED"/>
    <property type="match status" value="1"/>
</dbReference>
<reference evidence="4 5" key="1">
    <citation type="submission" date="2017-02" db="EMBL/GenBank/DDBJ databases">
        <authorList>
            <person name="Peterson S.W."/>
        </authorList>
    </citation>
    <scope>NUCLEOTIDE SEQUENCE [LARGE SCALE GENOMIC DNA]</scope>
    <source>
        <strain evidence="4 5">DSM 18108</strain>
    </source>
</reference>
<dbReference type="InterPro" id="IPR006860">
    <property type="entry name" value="FecR"/>
</dbReference>
<dbReference type="Pfam" id="PF04773">
    <property type="entry name" value="FecR"/>
    <property type="match status" value="1"/>
</dbReference>
<feature type="domain" description="Protein FecR C-terminal" evidence="3">
    <location>
        <begin position="294"/>
        <end position="354"/>
    </location>
</feature>
<gene>
    <name evidence="4" type="ORF">SAMN05660461_0111</name>
</gene>
<evidence type="ECO:0000256" key="1">
    <source>
        <dbReference type="SAM" id="Phobius"/>
    </source>
</evidence>
<keyword evidence="1" id="KW-0472">Membrane</keyword>
<dbReference type="EMBL" id="FUZZ01000001">
    <property type="protein sequence ID" value="SKC94808.1"/>
    <property type="molecule type" value="Genomic_DNA"/>
</dbReference>
<dbReference type="InterPro" id="IPR032508">
    <property type="entry name" value="FecR_C"/>
</dbReference>
<dbReference type="GO" id="GO:0016989">
    <property type="term" value="F:sigma factor antagonist activity"/>
    <property type="evidence" value="ECO:0007669"/>
    <property type="project" value="TreeGrafter"/>
</dbReference>
<accession>A0A1T5N447</accession>
<dbReference type="PANTHER" id="PTHR30273:SF2">
    <property type="entry name" value="PROTEIN FECR"/>
    <property type="match status" value="1"/>
</dbReference>
<keyword evidence="1" id="KW-0812">Transmembrane</keyword>
<dbReference type="Proteomes" id="UP000190166">
    <property type="component" value="Unassembled WGS sequence"/>
</dbReference>
<dbReference type="Pfam" id="PF16344">
    <property type="entry name" value="FecR_C"/>
    <property type="match status" value="1"/>
</dbReference>
<feature type="domain" description="FecR protein" evidence="2">
    <location>
        <begin position="162"/>
        <end position="251"/>
    </location>
</feature>
<evidence type="ECO:0000259" key="3">
    <source>
        <dbReference type="Pfam" id="PF16344"/>
    </source>
</evidence>
<dbReference type="PIRSF" id="PIRSF018266">
    <property type="entry name" value="FecR"/>
    <property type="match status" value="1"/>
</dbReference>
<dbReference type="InterPro" id="IPR012373">
    <property type="entry name" value="Ferrdict_sens_TM"/>
</dbReference>
<proteinExistence type="predicted"/>
<evidence type="ECO:0000313" key="4">
    <source>
        <dbReference type="EMBL" id="SKC94808.1"/>
    </source>
</evidence>
<dbReference type="Gene3D" id="2.60.120.1440">
    <property type="match status" value="1"/>
</dbReference>
<evidence type="ECO:0000259" key="2">
    <source>
        <dbReference type="Pfam" id="PF04773"/>
    </source>
</evidence>
<keyword evidence="1" id="KW-1133">Transmembrane helix</keyword>
<dbReference type="Gene3D" id="3.55.50.30">
    <property type="match status" value="1"/>
</dbReference>
<organism evidence="4 5">
    <name type="scientific">Chitinophaga ginsengisegetis</name>
    <dbReference type="NCBI Taxonomy" id="393003"/>
    <lineage>
        <taxon>Bacteria</taxon>
        <taxon>Pseudomonadati</taxon>
        <taxon>Bacteroidota</taxon>
        <taxon>Chitinophagia</taxon>
        <taxon>Chitinophagales</taxon>
        <taxon>Chitinophagaceae</taxon>
        <taxon>Chitinophaga</taxon>
    </lineage>
</organism>
<name>A0A1T5N447_9BACT</name>
<sequence length="364" mass="40123">MNSAEEIYRLMTEKLAGRISAADDQLLEELIEEDEVVREKWEKLSMMQIPPPPAPWLEVIDFKQKRPLYRILLPWAAAAAVIAIIAFSAWKWDFFASPKPAPVAAINKDVLLEITGQPTINLTQTAGSVTIGGKPIPNKNNTLYLNAADDLPQGIHALIVPHGKSYEVALPDGSVITLNAATTMEFPATFKGATREITLNGEAYLNIARRAGKPFLVHLPNSTVEVLGTSFNINSYDSGLVKVSLVEGKVRMKAGKKTVTMKPGQQAIFNKEAATLDTQPFNATVELGWQKGLYCFSDTHLDEICNAIFRWYGVRASLDHPDLASRTFTGLLDKSTPMSFFLEGIKATTGTDYYFTADSTLHFK</sequence>
<feature type="transmembrane region" description="Helical" evidence="1">
    <location>
        <begin position="71"/>
        <end position="90"/>
    </location>
</feature>
<protein>
    <submittedName>
        <fullName evidence="4">FecR family protein</fullName>
    </submittedName>
</protein>
<dbReference type="AlphaFoldDB" id="A0A1T5N447"/>
<dbReference type="STRING" id="393003.SAMN05660461_0111"/>